<keyword evidence="4" id="KW-0249">Electron transport</keyword>
<evidence type="ECO:0000313" key="9">
    <source>
        <dbReference type="Proteomes" id="UP001597018"/>
    </source>
</evidence>
<proteinExistence type="predicted"/>
<keyword evidence="5" id="KW-0408">Iron</keyword>
<evidence type="ECO:0000256" key="5">
    <source>
        <dbReference type="ARBA" id="ARBA00023004"/>
    </source>
</evidence>
<organism evidence="8 9">
    <name type="scientific">Saccharopolyspora rosea</name>
    <dbReference type="NCBI Taxonomy" id="524884"/>
    <lineage>
        <taxon>Bacteria</taxon>
        <taxon>Bacillati</taxon>
        <taxon>Actinomycetota</taxon>
        <taxon>Actinomycetes</taxon>
        <taxon>Pseudonocardiales</taxon>
        <taxon>Pseudonocardiaceae</taxon>
        <taxon>Saccharopolyspora</taxon>
    </lineage>
</organism>
<dbReference type="PANTHER" id="PTHR36923">
    <property type="entry name" value="FERREDOXIN"/>
    <property type="match status" value="1"/>
</dbReference>
<dbReference type="RefSeq" id="WP_263253831.1">
    <property type="nucleotide sequence ID" value="NZ_BAABLT010000006.1"/>
</dbReference>
<evidence type="ECO:0000313" key="8">
    <source>
        <dbReference type="EMBL" id="MFD0920701.1"/>
    </source>
</evidence>
<keyword evidence="3" id="KW-0479">Metal-binding</keyword>
<keyword evidence="2" id="KW-0813">Transport</keyword>
<dbReference type="Pfam" id="PF13459">
    <property type="entry name" value="Fer4_15"/>
    <property type="match status" value="1"/>
</dbReference>
<dbReference type="SUPFAM" id="SSF54862">
    <property type="entry name" value="4Fe-4S ferredoxins"/>
    <property type="match status" value="1"/>
</dbReference>
<comment type="caution">
    <text evidence="8">The sequence shown here is derived from an EMBL/GenBank/DDBJ whole genome shotgun (WGS) entry which is preliminary data.</text>
</comment>
<keyword evidence="9" id="KW-1185">Reference proteome</keyword>
<keyword evidence="6" id="KW-0411">Iron-sulfur</keyword>
<evidence type="ECO:0000256" key="3">
    <source>
        <dbReference type="ARBA" id="ARBA00022723"/>
    </source>
</evidence>
<reference evidence="9" key="1">
    <citation type="journal article" date="2019" name="Int. J. Syst. Evol. Microbiol.">
        <title>The Global Catalogue of Microorganisms (GCM) 10K type strain sequencing project: providing services to taxonomists for standard genome sequencing and annotation.</title>
        <authorList>
            <consortium name="The Broad Institute Genomics Platform"/>
            <consortium name="The Broad Institute Genome Sequencing Center for Infectious Disease"/>
            <person name="Wu L."/>
            <person name="Ma J."/>
        </authorList>
    </citation>
    <scope>NUCLEOTIDE SEQUENCE [LARGE SCALE GENOMIC DNA]</scope>
    <source>
        <strain evidence="9">CCUG 56401</strain>
    </source>
</reference>
<evidence type="ECO:0000256" key="6">
    <source>
        <dbReference type="ARBA" id="ARBA00023014"/>
    </source>
</evidence>
<evidence type="ECO:0000256" key="2">
    <source>
        <dbReference type="ARBA" id="ARBA00022448"/>
    </source>
</evidence>
<evidence type="ECO:0000256" key="4">
    <source>
        <dbReference type="ARBA" id="ARBA00022982"/>
    </source>
</evidence>
<dbReference type="Proteomes" id="UP001597018">
    <property type="component" value="Unassembled WGS sequence"/>
</dbReference>
<dbReference type="Gene3D" id="3.30.70.20">
    <property type="match status" value="1"/>
</dbReference>
<name>A0ABW3FQ90_9PSEU</name>
<evidence type="ECO:0000256" key="1">
    <source>
        <dbReference type="ARBA" id="ARBA00001927"/>
    </source>
</evidence>
<gene>
    <name evidence="8" type="ORF">ACFQ16_13180</name>
</gene>
<dbReference type="EMBL" id="JBHTIW010000008">
    <property type="protein sequence ID" value="MFD0920701.1"/>
    <property type="molecule type" value="Genomic_DNA"/>
</dbReference>
<keyword evidence="7" id="KW-0003">3Fe-4S</keyword>
<sequence length="66" mass="7104">MRVEADVRRCVGAGQCVLTDPSLFDQDDEDGTVVLLTSEIDDDHVEAARDAVRLCPSGALSLADDR</sequence>
<comment type="cofactor">
    <cofactor evidence="1">
        <name>[3Fe-4S] cluster</name>
        <dbReference type="ChEBI" id="CHEBI:21137"/>
    </cofactor>
</comment>
<accession>A0ABW3FQ90</accession>
<dbReference type="PANTHER" id="PTHR36923:SF3">
    <property type="entry name" value="FERREDOXIN"/>
    <property type="match status" value="1"/>
</dbReference>
<evidence type="ECO:0000256" key="7">
    <source>
        <dbReference type="ARBA" id="ARBA00023291"/>
    </source>
</evidence>
<dbReference type="InterPro" id="IPR051269">
    <property type="entry name" value="Fe-S_cluster_ET"/>
</dbReference>
<protein>
    <submittedName>
        <fullName evidence="8">Ferredoxin</fullName>
    </submittedName>
</protein>